<organism evidence="13 14">
    <name type="scientific">Glaciimonas soli</name>
    <dbReference type="NCBI Taxonomy" id="2590999"/>
    <lineage>
        <taxon>Bacteria</taxon>
        <taxon>Pseudomonadati</taxon>
        <taxon>Pseudomonadota</taxon>
        <taxon>Betaproteobacteria</taxon>
        <taxon>Burkholderiales</taxon>
        <taxon>Oxalobacteraceae</taxon>
        <taxon>Glaciimonas</taxon>
    </lineage>
</organism>
<proteinExistence type="predicted"/>
<protein>
    <submittedName>
        <fullName evidence="13">Porin</fullName>
    </submittedName>
</protein>
<dbReference type="SUPFAM" id="SSF56935">
    <property type="entry name" value="Porins"/>
    <property type="match status" value="1"/>
</dbReference>
<dbReference type="Gene3D" id="2.40.160.10">
    <property type="entry name" value="Porin"/>
    <property type="match status" value="1"/>
</dbReference>
<dbReference type="InterPro" id="IPR050298">
    <property type="entry name" value="Gram-neg_bact_OMP"/>
</dbReference>
<reference evidence="13 14" key="1">
    <citation type="submission" date="2019-10" db="EMBL/GenBank/DDBJ databases">
        <title>Glaciimonas soli sp. nov., a psychrophilic bacterium isolated from the forest soil of a high elevation mountain in Taiwan.</title>
        <authorList>
            <person name="Wang L.-T."/>
            <person name="Shieh W.Y."/>
        </authorList>
    </citation>
    <scope>NUCLEOTIDE SEQUENCE [LARGE SCALE GENOMIC DNA]</scope>
    <source>
        <strain evidence="13 14">GS1</strain>
    </source>
</reference>
<dbReference type="GO" id="GO:0046930">
    <property type="term" value="C:pore complex"/>
    <property type="evidence" value="ECO:0007669"/>
    <property type="project" value="UniProtKB-KW"/>
</dbReference>
<dbReference type="GO" id="GO:0006811">
    <property type="term" value="P:monoatomic ion transport"/>
    <property type="evidence" value="ECO:0007669"/>
    <property type="project" value="UniProtKB-KW"/>
</dbReference>
<keyword evidence="4" id="KW-1134">Transmembrane beta strand</keyword>
<comment type="subcellular location">
    <subcellularLocation>
        <location evidence="1">Cell outer membrane</location>
        <topology evidence="1">Multi-pass membrane protein</topology>
    </subcellularLocation>
</comment>
<evidence type="ECO:0000259" key="12">
    <source>
        <dbReference type="Pfam" id="PF13609"/>
    </source>
</evidence>
<dbReference type="InterPro" id="IPR033900">
    <property type="entry name" value="Gram_neg_porin_domain"/>
</dbReference>
<dbReference type="PANTHER" id="PTHR34501">
    <property type="entry name" value="PROTEIN YDDL-RELATED"/>
    <property type="match status" value="1"/>
</dbReference>
<keyword evidence="6 11" id="KW-0732">Signal</keyword>
<evidence type="ECO:0000313" key="14">
    <source>
        <dbReference type="Proteomes" id="UP000451565"/>
    </source>
</evidence>
<keyword evidence="5" id="KW-0812">Transmembrane</keyword>
<dbReference type="AlphaFoldDB" id="A0A843YY82"/>
<evidence type="ECO:0000256" key="6">
    <source>
        <dbReference type="ARBA" id="ARBA00022729"/>
    </source>
</evidence>
<evidence type="ECO:0000256" key="10">
    <source>
        <dbReference type="ARBA" id="ARBA00023237"/>
    </source>
</evidence>
<feature type="domain" description="Porin" evidence="12">
    <location>
        <begin position="26"/>
        <end position="349"/>
    </location>
</feature>
<keyword evidence="8" id="KW-0626">Porin</keyword>
<evidence type="ECO:0000256" key="4">
    <source>
        <dbReference type="ARBA" id="ARBA00022452"/>
    </source>
</evidence>
<dbReference type="PANTHER" id="PTHR34501:SF9">
    <property type="entry name" value="MAJOR OUTER MEMBRANE PROTEIN P.IA"/>
    <property type="match status" value="1"/>
</dbReference>
<evidence type="ECO:0000256" key="9">
    <source>
        <dbReference type="ARBA" id="ARBA00023136"/>
    </source>
</evidence>
<feature type="signal peptide" evidence="11">
    <location>
        <begin position="1"/>
        <end position="36"/>
    </location>
</feature>
<comment type="caution">
    <text evidence="13">The sequence shown here is derived from an EMBL/GenBank/DDBJ whole genome shotgun (WGS) entry which is preliminary data.</text>
</comment>
<keyword evidence="3" id="KW-0813">Transport</keyword>
<comment type="subunit">
    <text evidence="2">Homotrimer.</text>
</comment>
<dbReference type="GO" id="GO:0009279">
    <property type="term" value="C:cell outer membrane"/>
    <property type="evidence" value="ECO:0007669"/>
    <property type="project" value="UniProtKB-SubCell"/>
</dbReference>
<keyword evidence="9" id="KW-0472">Membrane</keyword>
<evidence type="ECO:0000256" key="2">
    <source>
        <dbReference type="ARBA" id="ARBA00011233"/>
    </source>
</evidence>
<name>A0A843YY82_9BURK</name>
<gene>
    <name evidence="13" type="ORF">GEV47_15810</name>
</gene>
<keyword evidence="14" id="KW-1185">Reference proteome</keyword>
<keyword evidence="7" id="KW-0406">Ion transport</keyword>
<evidence type="ECO:0000256" key="7">
    <source>
        <dbReference type="ARBA" id="ARBA00023065"/>
    </source>
</evidence>
<feature type="chain" id="PRO_5032892355" evidence="11">
    <location>
        <begin position="37"/>
        <end position="366"/>
    </location>
</feature>
<evidence type="ECO:0000256" key="3">
    <source>
        <dbReference type="ARBA" id="ARBA00022448"/>
    </source>
</evidence>
<accession>A0A843YY82</accession>
<evidence type="ECO:0000256" key="5">
    <source>
        <dbReference type="ARBA" id="ARBA00022692"/>
    </source>
</evidence>
<dbReference type="CDD" id="cd00342">
    <property type="entry name" value="gram_neg_porins"/>
    <property type="match status" value="1"/>
</dbReference>
<sequence>MALPLFQLFKKLHTMNKIIKISILLAFASVTGVAAAQSSVTIYGRADAALGREVDSNIFREGQGEGSLFGIKGTEDLGNSLKTFFDFQASITLNNGVQTGGVGVNGPAGLFDSKSIVGIGNQYGYIDAGRKLTPAWVVSIMADPFGTYSYVTRNNAGLHANHLFTSARMQNAVSLNWTQSGYFASLQAGDDTRTAVWAQLPVLIAPTVSPILLTGQRPLSMATGYNQGPTYLAIGYEKSPYNTSFVGVTGVYDFGVAKVSLGVESGWHRRVQDDVKDVKATNGILGLTIPMGPGLILASYDVLNTKILNANGGYDSYKTYPWISRKWGAGYQYYLSKYSFLYTDVVYDKEAPLGRFGYDLGISHHF</sequence>
<dbReference type="EMBL" id="WINI01000008">
    <property type="protein sequence ID" value="MQR02142.1"/>
    <property type="molecule type" value="Genomic_DNA"/>
</dbReference>
<evidence type="ECO:0000256" key="8">
    <source>
        <dbReference type="ARBA" id="ARBA00023114"/>
    </source>
</evidence>
<keyword evidence="10" id="KW-0998">Cell outer membrane</keyword>
<dbReference type="InterPro" id="IPR023614">
    <property type="entry name" value="Porin_dom_sf"/>
</dbReference>
<dbReference type="GO" id="GO:0015288">
    <property type="term" value="F:porin activity"/>
    <property type="evidence" value="ECO:0007669"/>
    <property type="project" value="UniProtKB-KW"/>
</dbReference>
<evidence type="ECO:0000256" key="11">
    <source>
        <dbReference type="SAM" id="SignalP"/>
    </source>
</evidence>
<dbReference type="OrthoDB" id="6975458at2"/>
<evidence type="ECO:0000313" key="13">
    <source>
        <dbReference type="EMBL" id="MQR02142.1"/>
    </source>
</evidence>
<dbReference type="Pfam" id="PF13609">
    <property type="entry name" value="Porin_4"/>
    <property type="match status" value="1"/>
</dbReference>
<evidence type="ECO:0000256" key="1">
    <source>
        <dbReference type="ARBA" id="ARBA00004571"/>
    </source>
</evidence>
<dbReference type="Proteomes" id="UP000451565">
    <property type="component" value="Unassembled WGS sequence"/>
</dbReference>